<reference evidence="2 3" key="1">
    <citation type="submission" date="2018-10" db="EMBL/GenBank/DDBJ databases">
        <title>Isolation, diversity and antibacterial activity of antinobacteria from the wheat rhizosphere soil.</title>
        <authorList>
            <person name="Sun T."/>
        </authorList>
    </citation>
    <scope>NUCLEOTIDE SEQUENCE [LARGE SCALE GENOMIC DNA]</scope>
    <source>
        <strain evidence="2 3">SJ-23</strain>
    </source>
</reference>
<name>A0A3M8AJH9_9MICO</name>
<sequence>MDWTFWVFGVLILGMLVYTQWAFNERRWSRKPRPEHERPIDVVEVVDEPGDAPGLPGGTDRS</sequence>
<evidence type="ECO:0000313" key="3">
    <source>
        <dbReference type="Proteomes" id="UP000275048"/>
    </source>
</evidence>
<dbReference type="AlphaFoldDB" id="A0A3M8AJH9"/>
<accession>A0A3M8AJH9</accession>
<proteinExistence type="predicted"/>
<keyword evidence="3" id="KW-1185">Reference proteome</keyword>
<organism evidence="2 3">
    <name type="scientific">Agromyces tardus</name>
    <dbReference type="NCBI Taxonomy" id="2583849"/>
    <lineage>
        <taxon>Bacteria</taxon>
        <taxon>Bacillati</taxon>
        <taxon>Actinomycetota</taxon>
        <taxon>Actinomycetes</taxon>
        <taxon>Micrococcales</taxon>
        <taxon>Microbacteriaceae</taxon>
        <taxon>Agromyces</taxon>
    </lineage>
</organism>
<keyword evidence="1" id="KW-0472">Membrane</keyword>
<dbReference type="EMBL" id="RHHB01000004">
    <property type="protein sequence ID" value="RNB51348.1"/>
    <property type="molecule type" value="Genomic_DNA"/>
</dbReference>
<gene>
    <name evidence="2" type="ORF">EDM22_04790</name>
</gene>
<evidence type="ECO:0000313" key="2">
    <source>
        <dbReference type="EMBL" id="RNB51348.1"/>
    </source>
</evidence>
<evidence type="ECO:0000256" key="1">
    <source>
        <dbReference type="SAM" id="Phobius"/>
    </source>
</evidence>
<feature type="transmembrane region" description="Helical" evidence="1">
    <location>
        <begin position="6"/>
        <end position="23"/>
    </location>
</feature>
<keyword evidence="1" id="KW-0812">Transmembrane</keyword>
<comment type="caution">
    <text evidence="2">The sequence shown here is derived from an EMBL/GenBank/DDBJ whole genome shotgun (WGS) entry which is preliminary data.</text>
</comment>
<protein>
    <submittedName>
        <fullName evidence="2">Uncharacterized protein</fullName>
    </submittedName>
</protein>
<dbReference type="Proteomes" id="UP000275048">
    <property type="component" value="Unassembled WGS sequence"/>
</dbReference>
<keyword evidence="1" id="KW-1133">Transmembrane helix</keyword>
<dbReference type="RefSeq" id="WP_122935917.1">
    <property type="nucleotide sequence ID" value="NZ_JBHSNT010000091.1"/>
</dbReference>